<proteinExistence type="predicted"/>
<gene>
    <name evidence="1" type="ORF">VTL71DRAFT_3880</name>
</gene>
<dbReference type="EMBL" id="JAZHXI010000013">
    <property type="protein sequence ID" value="KAL2064742.1"/>
    <property type="molecule type" value="Genomic_DNA"/>
</dbReference>
<sequence>MGGIIDFFSARHFYIFRERLVWISGDGCSMLGALDTTCATQLALFALSSMAWPAACVDGRDSRSLLAFFVSFQGI</sequence>
<organism evidence="1 2">
    <name type="scientific">Oculimacula yallundae</name>
    <dbReference type="NCBI Taxonomy" id="86028"/>
    <lineage>
        <taxon>Eukaryota</taxon>
        <taxon>Fungi</taxon>
        <taxon>Dikarya</taxon>
        <taxon>Ascomycota</taxon>
        <taxon>Pezizomycotina</taxon>
        <taxon>Leotiomycetes</taxon>
        <taxon>Helotiales</taxon>
        <taxon>Ploettnerulaceae</taxon>
        <taxon>Oculimacula</taxon>
    </lineage>
</organism>
<keyword evidence="2" id="KW-1185">Reference proteome</keyword>
<comment type="caution">
    <text evidence="1">The sequence shown here is derived from an EMBL/GenBank/DDBJ whole genome shotgun (WGS) entry which is preliminary data.</text>
</comment>
<protein>
    <submittedName>
        <fullName evidence="1">Uncharacterized protein</fullName>
    </submittedName>
</protein>
<name>A0ABR4C5G1_9HELO</name>
<accession>A0ABR4C5G1</accession>
<dbReference type="Proteomes" id="UP001595075">
    <property type="component" value="Unassembled WGS sequence"/>
</dbReference>
<evidence type="ECO:0000313" key="1">
    <source>
        <dbReference type="EMBL" id="KAL2064742.1"/>
    </source>
</evidence>
<reference evidence="1 2" key="1">
    <citation type="journal article" date="2024" name="Commun. Biol.">
        <title>Comparative genomic analysis of thermophilic fungi reveals convergent evolutionary adaptations and gene losses.</title>
        <authorList>
            <person name="Steindorff A.S."/>
            <person name="Aguilar-Pontes M.V."/>
            <person name="Robinson A.J."/>
            <person name="Andreopoulos B."/>
            <person name="LaButti K."/>
            <person name="Kuo A."/>
            <person name="Mondo S."/>
            <person name="Riley R."/>
            <person name="Otillar R."/>
            <person name="Haridas S."/>
            <person name="Lipzen A."/>
            <person name="Grimwood J."/>
            <person name="Schmutz J."/>
            <person name="Clum A."/>
            <person name="Reid I.D."/>
            <person name="Moisan M.C."/>
            <person name="Butler G."/>
            <person name="Nguyen T.T.M."/>
            <person name="Dewar K."/>
            <person name="Conant G."/>
            <person name="Drula E."/>
            <person name="Henrissat B."/>
            <person name="Hansel C."/>
            <person name="Singer S."/>
            <person name="Hutchinson M.I."/>
            <person name="de Vries R.P."/>
            <person name="Natvig D.O."/>
            <person name="Powell A.J."/>
            <person name="Tsang A."/>
            <person name="Grigoriev I.V."/>
        </authorList>
    </citation>
    <scope>NUCLEOTIDE SEQUENCE [LARGE SCALE GENOMIC DNA]</scope>
    <source>
        <strain evidence="1 2">CBS 494.80</strain>
    </source>
</reference>
<evidence type="ECO:0000313" key="2">
    <source>
        <dbReference type="Proteomes" id="UP001595075"/>
    </source>
</evidence>